<name>A0A0X1L1W9_VIBCO</name>
<reference evidence="2" key="1">
    <citation type="submission" date="2005-09" db="EMBL/GenBank/DDBJ databases">
        <title>Annotation of Vibrio cholerae MO10.</title>
        <authorList>
            <person name="Colwell R."/>
            <person name="Grim C.J."/>
            <person name="Young S."/>
            <person name="Jaffe D."/>
            <person name="Gnerre S."/>
            <person name="Berlin A."/>
            <person name="Heiman D."/>
            <person name="Hepburn T."/>
            <person name="Shea T."/>
            <person name="Sykes S."/>
            <person name="Yandava C."/>
            <person name="Alvarado L."/>
            <person name="Kodira C."/>
            <person name="Borodovsky M."/>
            <person name="Heidelberg J."/>
            <person name="Lander E."/>
            <person name="Galagan J."/>
            <person name="Nusbaum C."/>
            <person name="Birren B."/>
        </authorList>
    </citation>
    <scope>NUCLEOTIDE SEQUENCE [LARGE SCALE GENOMIC DNA]</scope>
    <source>
        <strain evidence="2">MO10</strain>
    </source>
</reference>
<feature type="transmembrane region" description="Helical" evidence="1">
    <location>
        <begin position="43"/>
        <end position="66"/>
    </location>
</feature>
<evidence type="ECO:0000256" key="1">
    <source>
        <dbReference type="SAM" id="Phobius"/>
    </source>
</evidence>
<organism evidence="2">
    <name type="scientific">Vibrio cholerae (strain MO10)</name>
    <dbReference type="NCBI Taxonomy" id="345072"/>
    <lineage>
        <taxon>Bacteria</taxon>
        <taxon>Pseudomonadati</taxon>
        <taxon>Pseudomonadota</taxon>
        <taxon>Gammaproteobacteria</taxon>
        <taxon>Vibrionales</taxon>
        <taxon>Vibrionaceae</taxon>
        <taxon>Vibrio</taxon>
    </lineage>
</organism>
<protein>
    <submittedName>
        <fullName evidence="2">Uncharacterized protein</fullName>
    </submittedName>
</protein>
<gene>
    <name evidence="2" type="ORF">VchoM_02539</name>
</gene>
<dbReference type="Proteomes" id="UP000004687">
    <property type="component" value="Unassembled WGS sequence"/>
</dbReference>
<keyword evidence="1" id="KW-0812">Transmembrane</keyword>
<dbReference type="HOGENOM" id="CLU_2774833_0_0_6"/>
<reference evidence="2" key="2">
    <citation type="submission" date="2008-07" db="EMBL/GenBank/DDBJ databases">
        <authorList>
            <consortium name="Broad Institute Genome Sequencing Platform"/>
            <person name="Colwell R."/>
            <person name="Grim C.J."/>
            <person name="Young S."/>
            <person name="Jaffe D."/>
            <person name="Gnerre S."/>
            <person name="Berlin A."/>
            <person name="Heiman D."/>
            <person name="Hepburn T."/>
            <person name="Shea T."/>
            <person name="Sykes S."/>
            <person name="Alvarado L."/>
            <person name="Kodira C."/>
            <person name="Heidelberg J."/>
            <person name="Lander E."/>
            <person name="Galagan J."/>
            <person name="Nusbaum C."/>
            <person name="Birren B."/>
        </authorList>
    </citation>
    <scope>NUCLEOTIDE SEQUENCE [LARGE SCALE GENOMIC DNA]</scope>
    <source>
        <strain evidence="2">MO10</strain>
    </source>
</reference>
<dbReference type="AlphaFoldDB" id="A0A0X1L1W9"/>
<evidence type="ECO:0000313" key="2">
    <source>
        <dbReference type="EMBL" id="EET24511.1"/>
    </source>
</evidence>
<accession>A0A0X1L1W9</accession>
<sequence>MIISRVFFINYPHQIFITCCHYTELRCRCVKSARNDHGSTLSLFIKVSIQYIILLIVFTLCGFVACKLN</sequence>
<proteinExistence type="predicted"/>
<dbReference type="EMBL" id="DS990137">
    <property type="protein sequence ID" value="EET24511.1"/>
    <property type="molecule type" value="Genomic_DNA"/>
</dbReference>
<keyword evidence="1" id="KW-1133">Transmembrane helix</keyword>
<keyword evidence="1" id="KW-0472">Membrane</keyword>